<name>A0ABM7VN81_9BACT</name>
<dbReference type="PRINTS" id="PR00507">
    <property type="entry name" value="N12N6MTFRASE"/>
</dbReference>
<dbReference type="SUPFAM" id="SSF53335">
    <property type="entry name" value="S-adenosyl-L-methionine-dependent methyltransferases"/>
    <property type="match status" value="1"/>
</dbReference>
<dbReference type="Proteomes" id="UP001354989">
    <property type="component" value="Plasmid pPP10"/>
</dbReference>
<evidence type="ECO:0000313" key="2">
    <source>
        <dbReference type="Proteomes" id="UP001354989"/>
    </source>
</evidence>
<keyword evidence="2" id="KW-1185">Reference proteome</keyword>
<evidence type="ECO:0008006" key="3">
    <source>
        <dbReference type="Google" id="ProtNLM"/>
    </source>
</evidence>
<evidence type="ECO:0000313" key="1">
    <source>
        <dbReference type="EMBL" id="BDD02462.1"/>
    </source>
</evidence>
<dbReference type="PROSITE" id="PS00092">
    <property type="entry name" value="N6_MTASE"/>
    <property type="match status" value="1"/>
</dbReference>
<protein>
    <recommendedName>
        <fullName evidence="3">Site-specific DNA-methyltransferase (adenine-specific)</fullName>
    </recommendedName>
</protein>
<accession>A0ABM7VN81</accession>
<dbReference type="EMBL" id="AP025302">
    <property type="protein sequence ID" value="BDD02462.1"/>
    <property type="molecule type" value="Genomic_DNA"/>
</dbReference>
<dbReference type="Gene3D" id="3.40.50.150">
    <property type="entry name" value="Vaccinia Virus protein VP39"/>
    <property type="match status" value="1"/>
</dbReference>
<gene>
    <name evidence="1" type="ORF">PEPS_47420</name>
</gene>
<geneLocation type="plasmid" evidence="1 2">
    <name>pPP10</name>
</geneLocation>
<dbReference type="InterPro" id="IPR002052">
    <property type="entry name" value="DNA_methylase_N6_adenine_CS"/>
</dbReference>
<proteinExistence type="predicted"/>
<keyword evidence="1" id="KW-0614">Plasmid</keyword>
<dbReference type="InterPro" id="IPR029063">
    <property type="entry name" value="SAM-dependent_MTases_sf"/>
</dbReference>
<dbReference type="RefSeq" id="WP_338399629.1">
    <property type="nucleotide sequence ID" value="NZ_AP025302.1"/>
</dbReference>
<reference evidence="1 2" key="1">
    <citation type="submission" date="2021-12" db="EMBL/GenBank/DDBJ databases">
        <title>Genome sequencing of bacteria with rrn-lacking chromosome and rrn-plasmid.</title>
        <authorList>
            <person name="Anda M."/>
            <person name="Iwasaki W."/>
        </authorList>
    </citation>
    <scope>NUCLEOTIDE SEQUENCE [LARGE SCALE GENOMIC DNA]</scope>
    <source>
        <strain evidence="1 2">NBRC 101262</strain>
        <plasmid evidence="1 2">pPP10</plasmid>
    </source>
</reference>
<organism evidence="1 2">
    <name type="scientific">Persicobacter psychrovividus</name>
    <dbReference type="NCBI Taxonomy" id="387638"/>
    <lineage>
        <taxon>Bacteria</taxon>
        <taxon>Pseudomonadati</taxon>
        <taxon>Bacteroidota</taxon>
        <taxon>Cytophagia</taxon>
        <taxon>Cytophagales</taxon>
        <taxon>Persicobacteraceae</taxon>
        <taxon>Persicobacter</taxon>
    </lineage>
</organism>
<sequence>MDKQGYISWMQSELRAGKKHNRNSIEKVARERFGIDQKNLVKELTEAAIVRRAHFLAFGARSFLERYEQITDLYKLQVNLSMRTSISIMMQQYSTPAPIAFLASSFIRVSKLKGKFFEPSAGNGLLTIALPPEQTDVNELDETRRYNLKMMNFRNVYALDASQDFGIEFIRYYDGVITNPPFGTLPDPVFFGDYKIKKLEHLMCLEALYCMKNDGRAALIIGSHTRYDERNRIRAGHDRIFFNYLYHYYHVVDVIAIDGKKLYSRQGTSFDTRLILIAGRKRKPEGAAPLKTDELATVMRSHDQLFNRIIPHMKSNEAIAKTKAKTRAKAIMILQKQLNL</sequence>